<proteinExistence type="predicted"/>
<name>A0A383DG45_9ZZZZ</name>
<gene>
    <name evidence="1" type="ORF">METZ01_LOCUS496133</name>
</gene>
<protein>
    <submittedName>
        <fullName evidence="1">Uncharacterized protein</fullName>
    </submittedName>
</protein>
<organism evidence="1">
    <name type="scientific">marine metagenome</name>
    <dbReference type="NCBI Taxonomy" id="408172"/>
    <lineage>
        <taxon>unclassified sequences</taxon>
        <taxon>metagenomes</taxon>
        <taxon>ecological metagenomes</taxon>
    </lineage>
</organism>
<dbReference type="EMBL" id="UINC01216920">
    <property type="protein sequence ID" value="SVE43279.1"/>
    <property type="molecule type" value="Genomic_DNA"/>
</dbReference>
<accession>A0A383DG45</accession>
<evidence type="ECO:0000313" key="1">
    <source>
        <dbReference type="EMBL" id="SVE43279.1"/>
    </source>
</evidence>
<feature type="non-terminal residue" evidence="1">
    <location>
        <position position="23"/>
    </location>
</feature>
<sequence length="23" mass="2871">MNWIIKLFPFLLWIKDLKNPKVL</sequence>
<reference evidence="1" key="1">
    <citation type="submission" date="2018-05" db="EMBL/GenBank/DDBJ databases">
        <authorList>
            <person name="Lanie J.A."/>
            <person name="Ng W.-L."/>
            <person name="Kazmierczak K.M."/>
            <person name="Andrzejewski T.M."/>
            <person name="Davidsen T.M."/>
            <person name="Wayne K.J."/>
            <person name="Tettelin H."/>
            <person name="Glass J.I."/>
            <person name="Rusch D."/>
            <person name="Podicherti R."/>
            <person name="Tsui H.-C.T."/>
            <person name="Winkler M.E."/>
        </authorList>
    </citation>
    <scope>NUCLEOTIDE SEQUENCE</scope>
</reference>
<dbReference type="AlphaFoldDB" id="A0A383DG45"/>